<keyword evidence="6 8" id="KW-0408">Iron</keyword>
<keyword evidence="7 8" id="KW-0503">Monooxygenase</keyword>
<accession>A0A1A2EGV9</accession>
<keyword evidence="3 8" id="KW-0349">Heme</keyword>
<evidence type="ECO:0000256" key="2">
    <source>
        <dbReference type="ARBA" id="ARBA00010617"/>
    </source>
</evidence>
<evidence type="ECO:0000256" key="3">
    <source>
        <dbReference type="ARBA" id="ARBA00022617"/>
    </source>
</evidence>
<dbReference type="GO" id="GO:0020037">
    <property type="term" value="F:heme binding"/>
    <property type="evidence" value="ECO:0007669"/>
    <property type="project" value="InterPro"/>
</dbReference>
<evidence type="ECO:0000313" key="10">
    <source>
        <dbReference type="Proteomes" id="UP000093985"/>
    </source>
</evidence>
<dbReference type="RefSeq" id="WP_064854503.1">
    <property type="nucleotide sequence ID" value="NZ_LZIM01000050.1"/>
</dbReference>
<dbReference type="PROSITE" id="PS00086">
    <property type="entry name" value="CYTOCHROME_P450"/>
    <property type="match status" value="1"/>
</dbReference>
<evidence type="ECO:0000256" key="7">
    <source>
        <dbReference type="ARBA" id="ARBA00023033"/>
    </source>
</evidence>
<dbReference type="FunFam" id="1.10.630.10:FF:000018">
    <property type="entry name" value="Cytochrome P450 monooxygenase"/>
    <property type="match status" value="1"/>
</dbReference>
<dbReference type="InterPro" id="IPR001128">
    <property type="entry name" value="Cyt_P450"/>
</dbReference>
<dbReference type="GO" id="GO:0008395">
    <property type="term" value="F:steroid hydroxylase activity"/>
    <property type="evidence" value="ECO:0007669"/>
    <property type="project" value="TreeGrafter"/>
</dbReference>
<protein>
    <submittedName>
        <fullName evidence="9">Cytochrome</fullName>
    </submittedName>
</protein>
<comment type="caution">
    <text evidence="9">The sequence shown here is derived from an EMBL/GenBank/DDBJ whole genome shotgun (WGS) entry which is preliminary data.</text>
</comment>
<dbReference type="PANTHER" id="PTHR46696:SF4">
    <property type="entry name" value="BIOTIN BIOSYNTHESIS CYTOCHROME P450"/>
    <property type="match status" value="1"/>
</dbReference>
<evidence type="ECO:0000256" key="6">
    <source>
        <dbReference type="ARBA" id="ARBA00023004"/>
    </source>
</evidence>
<dbReference type="InterPro" id="IPR017972">
    <property type="entry name" value="Cyt_P450_CS"/>
</dbReference>
<dbReference type="Gene3D" id="1.10.630.10">
    <property type="entry name" value="Cytochrome P450"/>
    <property type="match status" value="1"/>
</dbReference>
<dbReference type="Pfam" id="PF00067">
    <property type="entry name" value="p450"/>
    <property type="match status" value="1"/>
</dbReference>
<evidence type="ECO:0000256" key="5">
    <source>
        <dbReference type="ARBA" id="ARBA00023002"/>
    </source>
</evidence>
<keyword evidence="5 8" id="KW-0560">Oxidoreductase</keyword>
<name>A0A1A2EGV9_MYCSD</name>
<comment type="similarity">
    <text evidence="2 8">Belongs to the cytochrome P450 family.</text>
</comment>
<gene>
    <name evidence="9" type="ORF">A5771_05180</name>
</gene>
<dbReference type="CDD" id="cd11078">
    <property type="entry name" value="CYP130-like"/>
    <property type="match status" value="1"/>
</dbReference>
<dbReference type="PRINTS" id="PR00359">
    <property type="entry name" value="BP450"/>
</dbReference>
<dbReference type="PANTHER" id="PTHR46696">
    <property type="entry name" value="P450, PUTATIVE (EUROFUNG)-RELATED"/>
    <property type="match status" value="1"/>
</dbReference>
<sequence length="407" mass="44894">MTTMQDEAVTFSPRSGESWRSPWPMYAALREHDPVHHVIPDHAPDKDYWVLSRYADVVDAVRDWETFSSYHGLTVDYGEVERLGLADNRPLVFLDPPEHTELRRLVHKGFTPKQMVKVEPAVRKFVVERIERLRANGGGDIVTELFKPLPSMVVAHYLGVPEGDQGQFDVWTDAIVSGAVAEGQSQAAMDAAMEMFGYFAELVERRKADPGDDTISHMVAAGLGAAGDVSGLQKIMGWTFTMVTGGNDTVTGMLGGSAPLLTEHPDQRAKLIEDPSRIGEAVEELLRLTSPVQGLARTTTRDVQINGVTIPAGRKTLLLYGSANRDWRQYGPDAEELDVLRKPKGILTFGQGNHHCIGNAAARMESRVAIEELLARCPNFSVDCDAIKYAKGMFTRRPISIPFVPEA</sequence>
<dbReference type="AlphaFoldDB" id="A0A1A2EGV9"/>
<evidence type="ECO:0000256" key="1">
    <source>
        <dbReference type="ARBA" id="ARBA00001971"/>
    </source>
</evidence>
<dbReference type="GO" id="GO:0006707">
    <property type="term" value="P:cholesterol catabolic process"/>
    <property type="evidence" value="ECO:0007669"/>
    <property type="project" value="TreeGrafter"/>
</dbReference>
<dbReference type="Proteomes" id="UP000093985">
    <property type="component" value="Unassembled WGS sequence"/>
</dbReference>
<evidence type="ECO:0000256" key="8">
    <source>
        <dbReference type="RuleBase" id="RU000461"/>
    </source>
</evidence>
<organism evidence="9 10">
    <name type="scientific">Mycolicibacter sinensis (strain JDM601)</name>
    <name type="common">Mycobacterium sinense</name>
    <dbReference type="NCBI Taxonomy" id="875328"/>
    <lineage>
        <taxon>Bacteria</taxon>
        <taxon>Bacillati</taxon>
        <taxon>Actinomycetota</taxon>
        <taxon>Actinomycetes</taxon>
        <taxon>Mycobacteriales</taxon>
        <taxon>Mycobacteriaceae</taxon>
        <taxon>Mycolicibacter</taxon>
    </lineage>
</organism>
<proteinExistence type="inferred from homology"/>
<keyword evidence="4 8" id="KW-0479">Metal-binding</keyword>
<reference evidence="10" key="1">
    <citation type="submission" date="2016-06" db="EMBL/GenBank/DDBJ databases">
        <authorList>
            <person name="Sutton G."/>
            <person name="Brinkac L."/>
            <person name="Sanka R."/>
            <person name="Adams M."/>
            <person name="Lau E."/>
            <person name="Mehaffy C."/>
            <person name="Tameris M."/>
            <person name="Hatherill M."/>
            <person name="Hanekom W."/>
            <person name="Mahomed H."/>
            <person name="Mcshane H."/>
        </authorList>
    </citation>
    <scope>NUCLEOTIDE SEQUENCE [LARGE SCALE GENOMIC DNA]</scope>
    <source>
        <strain evidence="10">852014-51077_SCH5608930-a</strain>
    </source>
</reference>
<dbReference type="InterPro" id="IPR036396">
    <property type="entry name" value="Cyt_P450_sf"/>
</dbReference>
<evidence type="ECO:0000313" key="9">
    <source>
        <dbReference type="EMBL" id="OBG07740.1"/>
    </source>
</evidence>
<dbReference type="EMBL" id="LZIN01000036">
    <property type="protein sequence ID" value="OBG07740.1"/>
    <property type="molecule type" value="Genomic_DNA"/>
</dbReference>
<dbReference type="SUPFAM" id="SSF48264">
    <property type="entry name" value="Cytochrome P450"/>
    <property type="match status" value="1"/>
</dbReference>
<evidence type="ECO:0000256" key="4">
    <source>
        <dbReference type="ARBA" id="ARBA00022723"/>
    </source>
</evidence>
<comment type="cofactor">
    <cofactor evidence="1">
        <name>heme</name>
        <dbReference type="ChEBI" id="CHEBI:30413"/>
    </cofactor>
</comment>
<dbReference type="GO" id="GO:0005506">
    <property type="term" value="F:iron ion binding"/>
    <property type="evidence" value="ECO:0007669"/>
    <property type="project" value="InterPro"/>
</dbReference>
<dbReference type="GO" id="GO:0036199">
    <property type="term" value="F:cholest-4-en-3-one 26-monooxygenase activity"/>
    <property type="evidence" value="ECO:0007669"/>
    <property type="project" value="TreeGrafter"/>
</dbReference>
<dbReference type="InterPro" id="IPR002397">
    <property type="entry name" value="Cyt_P450_B"/>
</dbReference>